<dbReference type="GO" id="GO:0015171">
    <property type="term" value="F:amino acid transmembrane transporter activity"/>
    <property type="evidence" value="ECO:0007669"/>
    <property type="project" value="TreeGrafter"/>
</dbReference>
<organism evidence="10 11">
    <name type="scientific">Cutaneotrichosporon oleaginosum</name>
    <dbReference type="NCBI Taxonomy" id="879819"/>
    <lineage>
        <taxon>Eukaryota</taxon>
        <taxon>Fungi</taxon>
        <taxon>Dikarya</taxon>
        <taxon>Basidiomycota</taxon>
        <taxon>Agaricomycotina</taxon>
        <taxon>Tremellomycetes</taxon>
        <taxon>Trichosporonales</taxon>
        <taxon>Trichosporonaceae</taxon>
        <taxon>Cutaneotrichosporon</taxon>
    </lineage>
</organism>
<feature type="transmembrane region" description="Helical" evidence="8">
    <location>
        <begin position="513"/>
        <end position="530"/>
    </location>
</feature>
<evidence type="ECO:0000256" key="7">
    <source>
        <dbReference type="SAM" id="MobiDB-lite"/>
    </source>
</evidence>
<dbReference type="RefSeq" id="XP_018282213.1">
    <property type="nucleotide sequence ID" value="XM_018421950.1"/>
</dbReference>
<evidence type="ECO:0000313" key="10">
    <source>
        <dbReference type="EMBL" id="KLT45722.1"/>
    </source>
</evidence>
<evidence type="ECO:0000256" key="5">
    <source>
        <dbReference type="ARBA" id="ARBA00022989"/>
    </source>
</evidence>
<gene>
    <name evidence="10" type="ORF">CC85DRAFT_282346</name>
</gene>
<feature type="transmembrane region" description="Helical" evidence="8">
    <location>
        <begin position="74"/>
        <end position="91"/>
    </location>
</feature>
<dbReference type="PROSITE" id="PS00218">
    <property type="entry name" value="AMINO_ACID_PERMEASE_1"/>
    <property type="match status" value="1"/>
</dbReference>
<keyword evidence="5 8" id="KW-1133">Transmembrane helix</keyword>
<keyword evidence="6 8" id="KW-0472">Membrane</keyword>
<dbReference type="PIRSF" id="PIRSF006060">
    <property type="entry name" value="AA_transporter"/>
    <property type="match status" value="1"/>
</dbReference>
<keyword evidence="4" id="KW-0029">Amino-acid transport</keyword>
<dbReference type="GO" id="GO:0016020">
    <property type="term" value="C:membrane"/>
    <property type="evidence" value="ECO:0007669"/>
    <property type="project" value="UniProtKB-SubCell"/>
</dbReference>
<evidence type="ECO:0000256" key="3">
    <source>
        <dbReference type="ARBA" id="ARBA00022692"/>
    </source>
</evidence>
<feature type="transmembrane region" description="Helical" evidence="8">
    <location>
        <begin position="97"/>
        <end position="118"/>
    </location>
</feature>
<feature type="transmembrane region" description="Helical" evidence="8">
    <location>
        <begin position="434"/>
        <end position="456"/>
    </location>
</feature>
<proteinExistence type="predicted"/>
<sequence>MNYPNGHDSAGSDAKDDFGDINLGDMNTEEFMNPAKRDSIAGHSEFHGDANGHTAFNDPQEEGGLQRALTSRHISFIGFGGGIGVGLFVGIGQSLAAAGPLGILLSFSITGTLVWCVIQSIGEIITKYPVDATFPGIGSRFVDPAVGFTIGYTYWLNMAISVAVEVTAIGILVEYWITSINAAVWIAISLVAIYCFNMLPVRWYGEAEVATACIKVITLIGLMLCSLVITLGGAPDRHRRGFEYWRNPGPFVQYLGIPGSLGRFLGFFYTLTNAAFAYGGTEVIVLAGAEAKNPSKQIPRNVRLFVYRQLFFYVGGSLMIGMIVPSNHPNLVNKAANATSSPWVIAIKTAGIKALPSIVNAAIITSAWSAGNTYLYIAARTLRGIALNGQAPRILARTSKRGVPIYAVLASAPLGLFGFLSVGSGGAPQAFDWLVSLISLNNIINWGLLAFTYVRFHKAMKAQDISRRTLVWYGRFQPYAAWFAVIFSSVVCLFKGFPVFITYGGRKFDGADFVASYISFVLYLVPYLGYKILKRSKMVKPAEADLTSNIINPWDITEEPEPKTWYGKAWRLITQ</sequence>
<dbReference type="EMBL" id="KQ087180">
    <property type="protein sequence ID" value="KLT45722.1"/>
    <property type="molecule type" value="Genomic_DNA"/>
</dbReference>
<feature type="region of interest" description="Disordered" evidence="7">
    <location>
        <begin position="42"/>
        <end position="62"/>
    </location>
</feature>
<dbReference type="InterPro" id="IPR004841">
    <property type="entry name" value="AA-permease/SLC12A_dom"/>
</dbReference>
<evidence type="ECO:0000313" key="11">
    <source>
        <dbReference type="Proteomes" id="UP000053611"/>
    </source>
</evidence>
<feature type="domain" description="Amino acid permease/ SLC12A" evidence="9">
    <location>
        <begin position="73"/>
        <end position="537"/>
    </location>
</feature>
<dbReference type="InterPro" id="IPR004840">
    <property type="entry name" value="Amino_acid_permease_CS"/>
</dbReference>
<feature type="transmembrane region" description="Helical" evidence="8">
    <location>
        <begin position="154"/>
        <end position="177"/>
    </location>
</feature>
<comment type="subcellular location">
    <subcellularLocation>
        <location evidence="1">Membrane</location>
        <topology evidence="1">Multi-pass membrane protein</topology>
    </subcellularLocation>
</comment>
<keyword evidence="3 8" id="KW-0812">Transmembrane</keyword>
<feature type="transmembrane region" description="Helical" evidence="8">
    <location>
        <begin position="216"/>
        <end position="234"/>
    </location>
</feature>
<dbReference type="PANTHER" id="PTHR43341:SF21">
    <property type="entry name" value="GENERAL AMINO ACID PERMEASE-RELATED"/>
    <property type="match status" value="1"/>
</dbReference>
<dbReference type="GeneID" id="28982553"/>
<dbReference type="FunFam" id="1.20.1740.10:FF:000006">
    <property type="entry name" value="General amino acid permease"/>
    <property type="match status" value="1"/>
</dbReference>
<dbReference type="OrthoDB" id="10062876at2759"/>
<dbReference type="Proteomes" id="UP000053611">
    <property type="component" value="Unassembled WGS sequence"/>
</dbReference>
<name>A0A0J0XXB5_9TREE</name>
<feature type="transmembrane region" description="Helical" evidence="8">
    <location>
        <begin position="403"/>
        <end position="422"/>
    </location>
</feature>
<dbReference type="PANTHER" id="PTHR43341">
    <property type="entry name" value="AMINO ACID PERMEASE"/>
    <property type="match status" value="1"/>
</dbReference>
<evidence type="ECO:0000259" key="9">
    <source>
        <dbReference type="Pfam" id="PF00324"/>
    </source>
</evidence>
<keyword evidence="11" id="KW-1185">Reference proteome</keyword>
<accession>A0A0J0XXB5</accession>
<dbReference type="InterPro" id="IPR050524">
    <property type="entry name" value="APC_YAT"/>
</dbReference>
<dbReference type="AlphaFoldDB" id="A0A0J0XXB5"/>
<evidence type="ECO:0000256" key="1">
    <source>
        <dbReference type="ARBA" id="ARBA00004141"/>
    </source>
</evidence>
<feature type="transmembrane region" description="Helical" evidence="8">
    <location>
        <begin position="476"/>
        <end position="501"/>
    </location>
</feature>
<evidence type="ECO:0000256" key="8">
    <source>
        <dbReference type="SAM" id="Phobius"/>
    </source>
</evidence>
<feature type="transmembrane region" description="Helical" evidence="8">
    <location>
        <begin position="183"/>
        <end position="204"/>
    </location>
</feature>
<dbReference type="Gene3D" id="1.20.1740.10">
    <property type="entry name" value="Amino acid/polyamine transporter I"/>
    <property type="match status" value="1"/>
</dbReference>
<dbReference type="Pfam" id="PF00324">
    <property type="entry name" value="AA_permease"/>
    <property type="match status" value="1"/>
</dbReference>
<keyword evidence="2" id="KW-0813">Transport</keyword>
<evidence type="ECO:0000256" key="6">
    <source>
        <dbReference type="ARBA" id="ARBA00023136"/>
    </source>
</evidence>
<evidence type="ECO:0000256" key="2">
    <source>
        <dbReference type="ARBA" id="ARBA00022448"/>
    </source>
</evidence>
<reference evidence="10 11" key="1">
    <citation type="submission" date="2015-03" db="EMBL/GenBank/DDBJ databases">
        <title>Genomics and transcriptomics of the oil-accumulating basidiomycete yeast T. oleaginosus allow insights into substrate utilization and the diverse evolutionary trajectories of mating systems in fungi.</title>
        <authorList>
            <consortium name="DOE Joint Genome Institute"/>
            <person name="Kourist R."/>
            <person name="Kracht O."/>
            <person name="Bracharz F."/>
            <person name="Lipzen A."/>
            <person name="Nolan M."/>
            <person name="Ohm R."/>
            <person name="Grigoriev I."/>
            <person name="Sun S."/>
            <person name="Heitman J."/>
            <person name="Bruck T."/>
            <person name="Nowrousian M."/>
        </authorList>
    </citation>
    <scope>NUCLEOTIDE SEQUENCE [LARGE SCALE GENOMIC DNA]</scope>
    <source>
        <strain evidence="10 11">IBC0246</strain>
    </source>
</reference>
<evidence type="ECO:0000256" key="4">
    <source>
        <dbReference type="ARBA" id="ARBA00022970"/>
    </source>
</evidence>
<feature type="transmembrane region" description="Helical" evidence="8">
    <location>
        <begin position="267"/>
        <end position="289"/>
    </location>
</feature>
<feature type="transmembrane region" description="Helical" evidence="8">
    <location>
        <begin position="310"/>
        <end position="328"/>
    </location>
</feature>
<dbReference type="STRING" id="879819.A0A0J0XXB5"/>
<protein>
    <submittedName>
        <fullName evidence="10">Amino acid permease</fullName>
    </submittedName>
</protein>